<name>A0A5Q3QFB1_9PSEU</name>
<keyword evidence="2" id="KW-1185">Reference proteome</keyword>
<gene>
    <name evidence="1" type="ORF">GIY23_00270</name>
</gene>
<dbReference type="AlphaFoldDB" id="A0A5Q3QFB1"/>
<dbReference type="Proteomes" id="UP000371041">
    <property type="component" value="Chromosome"/>
</dbReference>
<evidence type="ECO:0000313" key="1">
    <source>
        <dbReference type="EMBL" id="QGK71924.1"/>
    </source>
</evidence>
<reference evidence="2" key="1">
    <citation type="submission" date="2019-11" db="EMBL/GenBank/DDBJ databases">
        <title>The complete genome sequence of Saccharopolyspora sp. E2A.</title>
        <authorList>
            <person name="Zhang G."/>
        </authorList>
    </citation>
    <scope>NUCLEOTIDE SEQUENCE [LARGE SCALE GENOMIC DNA]</scope>
    <source>
        <strain evidence="2">E2A</strain>
    </source>
</reference>
<organism evidence="1 2">
    <name type="scientific">Allosaccharopolyspora coralli</name>
    <dbReference type="NCBI Taxonomy" id="2665642"/>
    <lineage>
        <taxon>Bacteria</taxon>
        <taxon>Bacillati</taxon>
        <taxon>Actinomycetota</taxon>
        <taxon>Actinomycetes</taxon>
        <taxon>Pseudonocardiales</taxon>
        <taxon>Pseudonocardiaceae</taxon>
        <taxon>Allosaccharopolyspora</taxon>
    </lineage>
</organism>
<evidence type="ECO:0000313" key="2">
    <source>
        <dbReference type="Proteomes" id="UP000371041"/>
    </source>
</evidence>
<dbReference type="EMBL" id="CP045929">
    <property type="protein sequence ID" value="QGK71924.1"/>
    <property type="molecule type" value="Genomic_DNA"/>
</dbReference>
<dbReference type="KEGG" id="sace:GIY23_00270"/>
<protein>
    <submittedName>
        <fullName evidence="1">Uncharacterized protein</fullName>
    </submittedName>
</protein>
<sequence length="67" mass="7586">MRSARMLDEMVDAQVATVPLLPEDVRPRAVEQLAQLVLLAQVYRRFAAGWIAQLDDRSGVRRATHRA</sequence>
<accession>A0A5Q3QFB1</accession>
<proteinExistence type="predicted"/>